<feature type="non-terminal residue" evidence="1">
    <location>
        <position position="97"/>
    </location>
</feature>
<gene>
    <name evidence="1" type="ORF">B2A_05093</name>
</gene>
<dbReference type="InterPro" id="IPR038763">
    <property type="entry name" value="DHH_sf"/>
</dbReference>
<dbReference type="InterPro" id="IPR051673">
    <property type="entry name" value="SSDNA_exonuclease_RecJ"/>
</dbReference>
<evidence type="ECO:0000313" key="1">
    <source>
        <dbReference type="EMBL" id="EQD56813.1"/>
    </source>
</evidence>
<organism evidence="1">
    <name type="scientific">mine drainage metagenome</name>
    <dbReference type="NCBI Taxonomy" id="410659"/>
    <lineage>
        <taxon>unclassified sequences</taxon>
        <taxon>metagenomes</taxon>
        <taxon>ecological metagenomes</taxon>
    </lineage>
</organism>
<accession>T1AJV5</accession>
<name>T1AJV5_9ZZZZ</name>
<protein>
    <recommendedName>
        <fullName evidence="2">Single-stranded-DNA-specific exonuclease RecJ</fullName>
    </recommendedName>
</protein>
<dbReference type="PANTHER" id="PTHR30255">
    <property type="entry name" value="SINGLE-STRANDED-DNA-SPECIFIC EXONUCLEASE RECJ"/>
    <property type="match status" value="1"/>
</dbReference>
<dbReference type="EMBL" id="AUZZ01003497">
    <property type="protein sequence ID" value="EQD56813.1"/>
    <property type="molecule type" value="Genomic_DNA"/>
</dbReference>
<dbReference type="SUPFAM" id="SSF64182">
    <property type="entry name" value="DHH phosphoesterases"/>
    <property type="match status" value="1"/>
</dbReference>
<comment type="caution">
    <text evidence="1">The sequence shown here is derived from an EMBL/GenBank/DDBJ whole genome shotgun (WGS) entry which is preliminary data.</text>
</comment>
<proteinExistence type="predicted"/>
<reference evidence="1" key="1">
    <citation type="submission" date="2013-08" db="EMBL/GenBank/DDBJ databases">
        <authorList>
            <person name="Mendez C."/>
            <person name="Richter M."/>
            <person name="Ferrer M."/>
            <person name="Sanchez J."/>
        </authorList>
    </citation>
    <scope>NUCLEOTIDE SEQUENCE</scope>
</reference>
<dbReference type="PANTHER" id="PTHR30255:SF2">
    <property type="entry name" value="SINGLE-STRANDED-DNA-SPECIFIC EXONUCLEASE RECJ"/>
    <property type="match status" value="1"/>
</dbReference>
<sequence>MRQPVTLVRSKPPDALTGWPGIPVLLERIYRSRGVRDPGELDLSLEGLCEPSGMPGLDVAVDLLLENTDQSILVVGDYDTDGATATALAILGLRALG</sequence>
<dbReference type="Gene3D" id="3.90.1640.30">
    <property type="match status" value="1"/>
</dbReference>
<reference evidence="1" key="2">
    <citation type="journal article" date="2014" name="ISME J.">
        <title>Microbial stratification in low pH oxic and suboxic macroscopic growths along an acid mine drainage.</title>
        <authorList>
            <person name="Mendez-Garcia C."/>
            <person name="Mesa V."/>
            <person name="Sprenger R.R."/>
            <person name="Richter M."/>
            <person name="Diez M.S."/>
            <person name="Solano J."/>
            <person name="Bargiela R."/>
            <person name="Golyshina O.V."/>
            <person name="Manteca A."/>
            <person name="Ramos J.L."/>
            <person name="Gallego J.R."/>
            <person name="Llorente I."/>
            <person name="Martins Dos Santos V.A."/>
            <person name="Jensen O.N."/>
            <person name="Pelaez A.I."/>
            <person name="Sanchez J."/>
            <person name="Ferrer M."/>
        </authorList>
    </citation>
    <scope>NUCLEOTIDE SEQUENCE</scope>
</reference>
<dbReference type="AlphaFoldDB" id="T1AJV5"/>
<evidence type="ECO:0008006" key="2">
    <source>
        <dbReference type="Google" id="ProtNLM"/>
    </source>
</evidence>